<protein>
    <submittedName>
        <fullName evidence="12">Mitochondrial inner membrane protease subunit 1-like</fullName>
    </submittedName>
</protein>
<name>A0A5B6WZ20_9ROSI</name>
<evidence type="ECO:0000256" key="6">
    <source>
        <dbReference type="ARBA" id="ARBA00038445"/>
    </source>
</evidence>
<dbReference type="InterPro" id="IPR052064">
    <property type="entry name" value="Mito_IMP1_subunit"/>
</dbReference>
<keyword evidence="10" id="KW-0812">Transmembrane</keyword>
<evidence type="ECO:0000259" key="11">
    <source>
        <dbReference type="Pfam" id="PF10502"/>
    </source>
</evidence>
<dbReference type="InterPro" id="IPR036286">
    <property type="entry name" value="LexA/Signal_pep-like_sf"/>
</dbReference>
<keyword evidence="10" id="KW-1133">Transmembrane helix</keyword>
<dbReference type="InterPro" id="IPR019533">
    <property type="entry name" value="Peptidase_S26"/>
</dbReference>
<dbReference type="CDD" id="cd06530">
    <property type="entry name" value="S26_SPase_I"/>
    <property type="match status" value="1"/>
</dbReference>
<dbReference type="Proteomes" id="UP000325315">
    <property type="component" value="Unassembled WGS sequence"/>
</dbReference>
<accession>A0A5B6WZ20</accession>
<evidence type="ECO:0000313" key="13">
    <source>
        <dbReference type="Proteomes" id="UP000325315"/>
    </source>
</evidence>
<evidence type="ECO:0000256" key="1">
    <source>
        <dbReference type="ARBA" id="ARBA00004273"/>
    </source>
</evidence>
<feature type="active site" evidence="9">
    <location>
        <position position="79"/>
    </location>
</feature>
<evidence type="ECO:0000256" key="3">
    <source>
        <dbReference type="ARBA" id="ARBA00022801"/>
    </source>
</evidence>
<sequence length="270" mass="30621">MRQWRSIAKEAMDRASIIVKFLCLLHVTDAYVVSSNHVCNLLKLSIFFLSFFLSFFSSSSSSFFFFKELIELMQVLGPSMLPTLNITGDVVLVEHLSHRIGKLGSGDLVLVRSPLDPNKTLTKRIVAMEGDKVTFSLDPTRSFSSRSLVVPKGHVWIQGDNLYVSRDSRHFGPLPYGLIEGKVFMRREQRSTEKRESMQQGLCPHSWCPCSGLDSSPVLAFEGMVAALLVYIELPGALLWHGYPSVPKEKKRTIESQYLATSYLWRLMFY</sequence>
<feature type="domain" description="Peptidase S26" evidence="11">
    <location>
        <begin position="147"/>
        <end position="185"/>
    </location>
</feature>
<gene>
    <name evidence="12" type="ORF">EPI10_030532</name>
</gene>
<evidence type="ECO:0000256" key="5">
    <source>
        <dbReference type="ARBA" id="ARBA00023136"/>
    </source>
</evidence>
<dbReference type="FunFam" id="2.10.109.10:FF:000014">
    <property type="entry name" value="Inner membrane protease subunit 1"/>
    <property type="match status" value="1"/>
</dbReference>
<dbReference type="OrthoDB" id="308440at2759"/>
<evidence type="ECO:0000256" key="10">
    <source>
        <dbReference type="SAM" id="Phobius"/>
    </source>
</evidence>
<feature type="active site" evidence="9">
    <location>
        <position position="123"/>
    </location>
</feature>
<dbReference type="PROSITE" id="PS00761">
    <property type="entry name" value="SPASE_I_3"/>
    <property type="match status" value="1"/>
</dbReference>
<evidence type="ECO:0000256" key="4">
    <source>
        <dbReference type="ARBA" id="ARBA00023128"/>
    </source>
</evidence>
<comment type="function">
    <text evidence="7">Catalyzes the removal of transit peptides required for the targeting of proteins from the mitochondrial matrix, across the inner membrane, into the inter-membrane space.</text>
</comment>
<keyword evidence="5 10" id="KW-0472">Membrane</keyword>
<comment type="caution">
    <text evidence="12">The sequence shown here is derived from an EMBL/GenBank/DDBJ whole genome shotgun (WGS) entry which is preliminary data.</text>
</comment>
<comment type="subunit">
    <text evidence="8">Heterodimer of 2 subunits, IMP1A/B and IMP12.</text>
</comment>
<dbReference type="PANTHER" id="PTHR12383">
    <property type="entry name" value="PROTEASE FAMILY S26 MITOCHONDRIAL INNER MEMBRANE PROTEASE-RELATED"/>
    <property type="match status" value="1"/>
</dbReference>
<dbReference type="PRINTS" id="PR00727">
    <property type="entry name" value="LEADERPTASE"/>
</dbReference>
<proteinExistence type="inferred from homology"/>
<evidence type="ECO:0000313" key="12">
    <source>
        <dbReference type="EMBL" id="KAA3486646.1"/>
    </source>
</evidence>
<dbReference type="PANTHER" id="PTHR12383:SF16">
    <property type="entry name" value="MITOCHONDRIAL INNER MEMBRANE PROTEASE SUBUNIT 1"/>
    <property type="match status" value="1"/>
</dbReference>
<evidence type="ECO:0000256" key="2">
    <source>
        <dbReference type="ARBA" id="ARBA00022792"/>
    </source>
</evidence>
<organism evidence="12 13">
    <name type="scientific">Gossypium australe</name>
    <dbReference type="NCBI Taxonomy" id="47621"/>
    <lineage>
        <taxon>Eukaryota</taxon>
        <taxon>Viridiplantae</taxon>
        <taxon>Streptophyta</taxon>
        <taxon>Embryophyta</taxon>
        <taxon>Tracheophyta</taxon>
        <taxon>Spermatophyta</taxon>
        <taxon>Magnoliopsida</taxon>
        <taxon>eudicotyledons</taxon>
        <taxon>Gunneridae</taxon>
        <taxon>Pentapetalae</taxon>
        <taxon>rosids</taxon>
        <taxon>malvids</taxon>
        <taxon>Malvales</taxon>
        <taxon>Malvaceae</taxon>
        <taxon>Malvoideae</taxon>
        <taxon>Gossypium</taxon>
    </lineage>
</organism>
<dbReference type="InterPro" id="IPR019758">
    <property type="entry name" value="Pept_S26A_signal_pept_1_CS"/>
</dbReference>
<reference evidence="12" key="1">
    <citation type="submission" date="2019-08" db="EMBL/GenBank/DDBJ databases">
        <authorList>
            <person name="Liu F."/>
        </authorList>
    </citation>
    <scope>NUCLEOTIDE SEQUENCE [LARGE SCALE GENOMIC DNA]</scope>
    <source>
        <strain evidence="12">PA1801</strain>
        <tissue evidence="12">Leaf</tissue>
    </source>
</reference>
<dbReference type="InterPro" id="IPR000223">
    <property type="entry name" value="Pept_S26A_signal_pept_1"/>
</dbReference>
<comment type="similarity">
    <text evidence="6">Belongs to the peptidase S26 family. IMP1 subfamily.</text>
</comment>
<keyword evidence="12" id="KW-0645">Protease</keyword>
<comment type="subcellular location">
    <subcellularLocation>
        <location evidence="1">Mitochondrion inner membrane</location>
    </subcellularLocation>
</comment>
<dbReference type="GO" id="GO:0004252">
    <property type="term" value="F:serine-type endopeptidase activity"/>
    <property type="evidence" value="ECO:0007669"/>
    <property type="project" value="InterPro"/>
</dbReference>
<keyword evidence="2" id="KW-0999">Mitochondrion inner membrane</keyword>
<dbReference type="Gene3D" id="2.10.109.10">
    <property type="entry name" value="Umud Fragment, subunit A"/>
    <property type="match status" value="1"/>
</dbReference>
<dbReference type="EMBL" id="SMMG02000001">
    <property type="protein sequence ID" value="KAA3486646.1"/>
    <property type="molecule type" value="Genomic_DNA"/>
</dbReference>
<evidence type="ECO:0000256" key="9">
    <source>
        <dbReference type="PIRSR" id="PIRSR600223-1"/>
    </source>
</evidence>
<keyword evidence="13" id="KW-1185">Reference proteome</keyword>
<feature type="transmembrane region" description="Helical" evidence="10">
    <location>
        <begin position="46"/>
        <end position="66"/>
    </location>
</feature>
<dbReference type="GO" id="GO:0006465">
    <property type="term" value="P:signal peptide processing"/>
    <property type="evidence" value="ECO:0007669"/>
    <property type="project" value="InterPro"/>
</dbReference>
<dbReference type="SUPFAM" id="SSF51306">
    <property type="entry name" value="LexA/Signal peptidase"/>
    <property type="match status" value="1"/>
</dbReference>
<dbReference type="GO" id="GO:0042720">
    <property type="term" value="C:mitochondrial inner membrane peptidase complex"/>
    <property type="evidence" value="ECO:0007669"/>
    <property type="project" value="TreeGrafter"/>
</dbReference>
<keyword evidence="4" id="KW-0496">Mitochondrion</keyword>
<dbReference type="GO" id="GO:0006627">
    <property type="term" value="P:protein processing involved in protein targeting to mitochondrion"/>
    <property type="evidence" value="ECO:0007669"/>
    <property type="project" value="TreeGrafter"/>
</dbReference>
<evidence type="ECO:0000256" key="8">
    <source>
        <dbReference type="ARBA" id="ARBA00064368"/>
    </source>
</evidence>
<evidence type="ECO:0000256" key="7">
    <source>
        <dbReference type="ARBA" id="ARBA00054895"/>
    </source>
</evidence>
<dbReference type="Pfam" id="PF10502">
    <property type="entry name" value="Peptidase_S26"/>
    <property type="match status" value="2"/>
</dbReference>
<keyword evidence="3" id="KW-0378">Hydrolase</keyword>
<dbReference type="AlphaFoldDB" id="A0A5B6WZ20"/>
<feature type="domain" description="Peptidase S26" evidence="11">
    <location>
        <begin position="53"/>
        <end position="136"/>
    </location>
</feature>